<dbReference type="InterPro" id="IPR039426">
    <property type="entry name" value="TonB-dep_rcpt-like"/>
</dbReference>
<dbReference type="GO" id="GO:0009279">
    <property type="term" value="C:cell outer membrane"/>
    <property type="evidence" value="ECO:0007669"/>
    <property type="project" value="UniProtKB-SubCell"/>
</dbReference>
<accession>A0A2D1UCC2</accession>
<dbReference type="KEGG" id="pgs:CPT03_11035"/>
<dbReference type="Gene3D" id="2.40.170.20">
    <property type="entry name" value="TonB-dependent receptor, beta-barrel domain"/>
    <property type="match status" value="1"/>
</dbReference>
<organism evidence="9 10">
    <name type="scientific">Pedobacter ginsengisoli</name>
    <dbReference type="NCBI Taxonomy" id="363852"/>
    <lineage>
        <taxon>Bacteria</taxon>
        <taxon>Pseudomonadati</taxon>
        <taxon>Bacteroidota</taxon>
        <taxon>Sphingobacteriia</taxon>
        <taxon>Sphingobacteriales</taxon>
        <taxon>Sphingobacteriaceae</taxon>
        <taxon>Pedobacter</taxon>
    </lineage>
</organism>
<dbReference type="Proteomes" id="UP000223749">
    <property type="component" value="Chromosome"/>
</dbReference>
<evidence type="ECO:0000256" key="3">
    <source>
        <dbReference type="ARBA" id="ARBA00022452"/>
    </source>
</evidence>
<reference evidence="9 10" key="1">
    <citation type="submission" date="2017-10" db="EMBL/GenBank/DDBJ databases">
        <title>Whole genome of Pedobacter ginsengisoli T01R-27 isolated from tomato rhizosphere.</title>
        <authorList>
            <person name="Weon H.-Y."/>
            <person name="Lee S.A."/>
            <person name="Sang M.K."/>
            <person name="Song J."/>
        </authorList>
    </citation>
    <scope>NUCLEOTIDE SEQUENCE [LARGE SCALE GENOMIC DNA]</scope>
    <source>
        <strain evidence="9 10">T01R-27</strain>
    </source>
</reference>
<dbReference type="SUPFAM" id="SSF56935">
    <property type="entry name" value="Porins"/>
    <property type="match status" value="1"/>
</dbReference>
<feature type="chain" id="PRO_5013957989" description="TonB-dependent transporter Oar-like beta-barrel domain-containing protein" evidence="7">
    <location>
        <begin position="26"/>
        <end position="1047"/>
    </location>
</feature>
<keyword evidence="3" id="KW-1134">Transmembrane beta strand</keyword>
<dbReference type="Pfam" id="PF25183">
    <property type="entry name" value="OMP_b-brl_4"/>
    <property type="match status" value="2"/>
</dbReference>
<dbReference type="SUPFAM" id="SSF49464">
    <property type="entry name" value="Carboxypeptidase regulatory domain-like"/>
    <property type="match status" value="1"/>
</dbReference>
<keyword evidence="5" id="KW-0472">Membrane</keyword>
<keyword evidence="6" id="KW-0998">Cell outer membrane</keyword>
<dbReference type="InterPro" id="IPR008969">
    <property type="entry name" value="CarboxyPept-like_regulatory"/>
</dbReference>
<sequence length="1047" mass="115140">MKKSLLFKMVLIVLAMVGSISAVNAQITTSAMNGTVKDAKGALPGASVKAIHVPTGTVYSVSTNNDGRFSIANMRPGGPYTIEVNYVGFQKETANDVYLKLGDPYTFNVVLSDDSKNLEEVVVSGKKDATMNSKRTGAATTISKEQIQNLPTLSRSLQDFTRLTPQANGNSFSGSSTRYNSINIDGAMNNDIFGIAGSPAPGGLAKTQPISLDAVQEIQVVLAPYDVSYGNFTGGGINAITRSGTNNVEGSAYFFGRNQKLVGKNFAGEKANDFYRTQYGFRLGAPIVKNKLFLFVNAEQTRDKVPTSYNVGDANAMLSASDAKTLADFVQKTYGYDIGSYDKIDQETKSDKIFARLDWNINSKNQLTLRHNYIKASDDNLSRSPSFFRLENNGYKFNNTQNISVLELRSQINSSLSNNLIVGYSRIRDARATNGSLFPQVEIQNWGGQAGSTLQFGSERSSTANSLNQDVIEFTDNLKLLTGNHTFTLGTHNEFFKFSNLFVNNYRGRYRFSNLDNFYNDKPNNIDVTYPSVAGTVPAAAFKAAQLGFYFQDEIQVDPTFRLTAGLRLDVPLFFDKPADNPAVSASFPGYGTSNLPSGQILVSPRIGFNWDATGDRTIQVRGGSGLFTGRAPFVWFSNQYGNTGLDYRSIALSGTTANNAGFEPDPEKQSTVGSAGNTYQVNLMSPRFRVPQVFRNNLAADFKLPGGMVGTLEAIYSKTVNNVLYRDLNVKAKGTTISPDLSNGADLRPAYSNRVIPTYTGAYLLDNTSKGYSYSLTAELKKNFSNGLFATVAYNYGQSKDVNSGASSTAQSNWEFVQIVNNPNDPDLVYSNQDVRHRILGSLSYAVNYGRQKASGTTFSIFYAGSSGTPFTYLYNGDLNGDGAFGNDLLFVPRTMNDINMVKLEIKDAKGAVVKTYTPQEQWDALNTYINNDSYLKTIRGQYAKRNGSRLPWQHQVDLRVMQDIGTMIGSTKNRLQLSFDVFNFTNLLNKKWGRQYSYANQAYQLISYNSGLKGFNFSPTTPANTSTESFDSRWQGQIGVRYLFN</sequence>
<evidence type="ECO:0000256" key="2">
    <source>
        <dbReference type="ARBA" id="ARBA00022448"/>
    </source>
</evidence>
<dbReference type="AlphaFoldDB" id="A0A2D1UCC2"/>
<evidence type="ECO:0000256" key="1">
    <source>
        <dbReference type="ARBA" id="ARBA00004571"/>
    </source>
</evidence>
<gene>
    <name evidence="9" type="ORF">CPT03_11035</name>
</gene>
<evidence type="ECO:0000259" key="8">
    <source>
        <dbReference type="Pfam" id="PF25183"/>
    </source>
</evidence>
<dbReference type="PANTHER" id="PTHR30069">
    <property type="entry name" value="TONB-DEPENDENT OUTER MEMBRANE RECEPTOR"/>
    <property type="match status" value="1"/>
</dbReference>
<feature type="domain" description="TonB-dependent transporter Oar-like beta-barrel" evidence="8">
    <location>
        <begin position="343"/>
        <end position="991"/>
    </location>
</feature>
<dbReference type="Gene3D" id="2.170.130.10">
    <property type="entry name" value="TonB-dependent receptor, plug domain"/>
    <property type="match status" value="1"/>
</dbReference>
<dbReference type="GO" id="GO:0015344">
    <property type="term" value="F:siderophore uptake transmembrane transporter activity"/>
    <property type="evidence" value="ECO:0007669"/>
    <property type="project" value="TreeGrafter"/>
</dbReference>
<evidence type="ECO:0000313" key="9">
    <source>
        <dbReference type="EMBL" id="ATP59211.1"/>
    </source>
</evidence>
<evidence type="ECO:0000256" key="7">
    <source>
        <dbReference type="SAM" id="SignalP"/>
    </source>
</evidence>
<dbReference type="InterPro" id="IPR057601">
    <property type="entry name" value="Oar-like_b-barrel"/>
</dbReference>
<dbReference type="GO" id="GO:0044718">
    <property type="term" value="P:siderophore transmembrane transport"/>
    <property type="evidence" value="ECO:0007669"/>
    <property type="project" value="TreeGrafter"/>
</dbReference>
<comment type="subcellular location">
    <subcellularLocation>
        <location evidence="1">Cell outer membrane</location>
        <topology evidence="1">Multi-pass membrane protein</topology>
    </subcellularLocation>
</comment>
<keyword evidence="4" id="KW-0812">Transmembrane</keyword>
<dbReference type="Gene3D" id="2.60.40.1120">
    <property type="entry name" value="Carboxypeptidase-like, regulatory domain"/>
    <property type="match status" value="1"/>
</dbReference>
<proteinExistence type="predicted"/>
<evidence type="ECO:0000256" key="6">
    <source>
        <dbReference type="ARBA" id="ARBA00023237"/>
    </source>
</evidence>
<name>A0A2D1UCC2_9SPHI</name>
<evidence type="ECO:0000313" key="10">
    <source>
        <dbReference type="Proteomes" id="UP000223749"/>
    </source>
</evidence>
<dbReference type="EMBL" id="CP024091">
    <property type="protein sequence ID" value="ATP59211.1"/>
    <property type="molecule type" value="Genomic_DNA"/>
</dbReference>
<dbReference type="RefSeq" id="WP_099441081.1">
    <property type="nucleotide sequence ID" value="NZ_CP024091.1"/>
</dbReference>
<protein>
    <recommendedName>
        <fullName evidence="8">TonB-dependent transporter Oar-like beta-barrel domain-containing protein</fullName>
    </recommendedName>
</protein>
<dbReference type="InterPro" id="IPR036942">
    <property type="entry name" value="Beta-barrel_TonB_sf"/>
</dbReference>
<keyword evidence="7" id="KW-0732">Signal</keyword>
<dbReference type="InterPro" id="IPR037066">
    <property type="entry name" value="Plug_dom_sf"/>
</dbReference>
<feature type="domain" description="TonB-dependent transporter Oar-like beta-barrel" evidence="8">
    <location>
        <begin position="240"/>
        <end position="310"/>
    </location>
</feature>
<dbReference type="PANTHER" id="PTHR30069:SF46">
    <property type="entry name" value="OAR PROTEIN"/>
    <property type="match status" value="1"/>
</dbReference>
<evidence type="ECO:0000256" key="4">
    <source>
        <dbReference type="ARBA" id="ARBA00022692"/>
    </source>
</evidence>
<feature type="signal peptide" evidence="7">
    <location>
        <begin position="1"/>
        <end position="25"/>
    </location>
</feature>
<keyword evidence="10" id="KW-1185">Reference proteome</keyword>
<evidence type="ECO:0000256" key="5">
    <source>
        <dbReference type="ARBA" id="ARBA00023136"/>
    </source>
</evidence>
<keyword evidence="2" id="KW-0813">Transport</keyword>
<dbReference type="OrthoDB" id="9768147at2"/>
<dbReference type="Pfam" id="PF13620">
    <property type="entry name" value="CarboxypepD_reg"/>
    <property type="match status" value="1"/>
</dbReference>